<sequence>MLPSVLSILHLNVGASWGRFLDLHEWAGTLPPQTVKKAFHPGKGRKASVVPPLF</sequence>
<comment type="caution">
    <text evidence="1">The sequence shown here is derived from an EMBL/GenBank/DDBJ whole genome shotgun (WGS) entry which is preliminary data.</text>
</comment>
<organism evidence="1 2">
    <name type="scientific">Desulfosporosinus metallidurans</name>
    <dbReference type="NCBI Taxonomy" id="1888891"/>
    <lineage>
        <taxon>Bacteria</taxon>
        <taxon>Bacillati</taxon>
        <taxon>Bacillota</taxon>
        <taxon>Clostridia</taxon>
        <taxon>Eubacteriales</taxon>
        <taxon>Desulfitobacteriaceae</taxon>
        <taxon>Desulfosporosinus</taxon>
    </lineage>
</organism>
<dbReference type="Proteomes" id="UP000186102">
    <property type="component" value="Unassembled WGS sequence"/>
</dbReference>
<reference evidence="1 2" key="1">
    <citation type="submission" date="2016-09" db="EMBL/GenBank/DDBJ databases">
        <title>Complete genome of Desulfosporosinus sp. OL.</title>
        <authorList>
            <person name="Mardanov A."/>
            <person name="Beletsky A."/>
            <person name="Panova A."/>
            <person name="Karnachuk O."/>
            <person name="Ravin N."/>
        </authorList>
    </citation>
    <scope>NUCLEOTIDE SEQUENCE [LARGE SCALE GENOMIC DNA]</scope>
    <source>
        <strain evidence="1 2">OL</strain>
    </source>
</reference>
<dbReference type="AlphaFoldDB" id="A0A1Q8QX32"/>
<name>A0A1Q8QX32_9FIRM</name>
<gene>
    <name evidence="1" type="ORF">DSOL_2193</name>
</gene>
<keyword evidence="2" id="KW-1185">Reference proteome</keyword>
<evidence type="ECO:0000313" key="1">
    <source>
        <dbReference type="EMBL" id="OLN31898.1"/>
    </source>
</evidence>
<evidence type="ECO:0000313" key="2">
    <source>
        <dbReference type="Proteomes" id="UP000186102"/>
    </source>
</evidence>
<accession>A0A1Q8QX32</accession>
<protein>
    <submittedName>
        <fullName evidence="1">Uncharacterized protein</fullName>
    </submittedName>
</protein>
<dbReference type="EMBL" id="MLBF01000013">
    <property type="protein sequence ID" value="OLN31898.1"/>
    <property type="molecule type" value="Genomic_DNA"/>
</dbReference>
<proteinExistence type="predicted"/>